<name>A0ABN9WYA4_9DINO</name>
<dbReference type="Proteomes" id="UP001189429">
    <property type="component" value="Unassembled WGS sequence"/>
</dbReference>
<protein>
    <submittedName>
        <fullName evidence="1">Uncharacterized protein</fullName>
    </submittedName>
</protein>
<proteinExistence type="predicted"/>
<dbReference type="EMBL" id="CAUYUJ010019538">
    <property type="protein sequence ID" value="CAK0891931.1"/>
    <property type="molecule type" value="Genomic_DNA"/>
</dbReference>
<evidence type="ECO:0000313" key="2">
    <source>
        <dbReference type="Proteomes" id="UP001189429"/>
    </source>
</evidence>
<reference evidence="1" key="1">
    <citation type="submission" date="2023-10" db="EMBL/GenBank/DDBJ databases">
        <authorList>
            <person name="Chen Y."/>
            <person name="Shah S."/>
            <person name="Dougan E. K."/>
            <person name="Thang M."/>
            <person name="Chan C."/>
        </authorList>
    </citation>
    <scope>NUCLEOTIDE SEQUENCE [LARGE SCALE GENOMIC DNA]</scope>
</reference>
<sequence>MWISEECECGCCDPRCCTICKMHECPVYLHTQVFRVRGANGTNETYVRGFYYDHVHVEKKLRLPPDAITEANAAEHSENLSHHRGISQAEALQWITNHSADHTGVTDADTANGWFKTVAS</sequence>
<gene>
    <name evidence="1" type="ORF">PCOR1329_LOCUS71724</name>
</gene>
<evidence type="ECO:0000313" key="1">
    <source>
        <dbReference type="EMBL" id="CAK0891931.1"/>
    </source>
</evidence>
<accession>A0ABN9WYA4</accession>
<keyword evidence="2" id="KW-1185">Reference proteome</keyword>
<comment type="caution">
    <text evidence="1">The sequence shown here is derived from an EMBL/GenBank/DDBJ whole genome shotgun (WGS) entry which is preliminary data.</text>
</comment>
<organism evidence="1 2">
    <name type="scientific">Prorocentrum cordatum</name>
    <dbReference type="NCBI Taxonomy" id="2364126"/>
    <lineage>
        <taxon>Eukaryota</taxon>
        <taxon>Sar</taxon>
        <taxon>Alveolata</taxon>
        <taxon>Dinophyceae</taxon>
        <taxon>Prorocentrales</taxon>
        <taxon>Prorocentraceae</taxon>
        <taxon>Prorocentrum</taxon>
    </lineage>
</organism>